<comment type="caution">
    <text evidence="1">The sequence shown here is derived from an EMBL/GenBank/DDBJ whole genome shotgun (WGS) entry which is preliminary data.</text>
</comment>
<sequence>MVKKLSLPRETPQPSDGQALHPLILYLSELCCKKYSVRSNVSASGLYSRNISPMGSDLFIIKSNHDHLTENNDLPLLVYWNEVRCLRNAGTCKTVARDTAGKNHRHENLISSTLTTKHFARPLGGACAL</sequence>
<gene>
    <name evidence="1" type="ORF">BaRGS_00015780</name>
</gene>
<organism evidence="1 2">
    <name type="scientific">Batillaria attramentaria</name>
    <dbReference type="NCBI Taxonomy" id="370345"/>
    <lineage>
        <taxon>Eukaryota</taxon>
        <taxon>Metazoa</taxon>
        <taxon>Spiralia</taxon>
        <taxon>Lophotrochozoa</taxon>
        <taxon>Mollusca</taxon>
        <taxon>Gastropoda</taxon>
        <taxon>Caenogastropoda</taxon>
        <taxon>Sorbeoconcha</taxon>
        <taxon>Cerithioidea</taxon>
        <taxon>Batillariidae</taxon>
        <taxon>Batillaria</taxon>
    </lineage>
</organism>
<reference evidence="1 2" key="1">
    <citation type="journal article" date="2023" name="Sci. Data">
        <title>Genome assembly of the Korean intertidal mud-creeper Batillaria attramentaria.</title>
        <authorList>
            <person name="Patra A.K."/>
            <person name="Ho P.T."/>
            <person name="Jun S."/>
            <person name="Lee S.J."/>
            <person name="Kim Y."/>
            <person name="Won Y.J."/>
        </authorList>
    </citation>
    <scope>NUCLEOTIDE SEQUENCE [LARGE SCALE GENOMIC DNA]</scope>
    <source>
        <strain evidence="1">Wonlab-2016</strain>
    </source>
</reference>
<proteinExistence type="predicted"/>
<dbReference type="Proteomes" id="UP001519460">
    <property type="component" value="Unassembled WGS sequence"/>
</dbReference>
<keyword evidence="2" id="KW-1185">Reference proteome</keyword>
<evidence type="ECO:0000313" key="1">
    <source>
        <dbReference type="EMBL" id="KAK7493050.1"/>
    </source>
</evidence>
<evidence type="ECO:0000313" key="2">
    <source>
        <dbReference type="Proteomes" id="UP001519460"/>
    </source>
</evidence>
<dbReference type="AlphaFoldDB" id="A0ABD0L0Z3"/>
<protein>
    <submittedName>
        <fullName evidence="1">Uncharacterized protein</fullName>
    </submittedName>
</protein>
<accession>A0ABD0L0Z3</accession>
<name>A0ABD0L0Z3_9CAEN</name>
<dbReference type="EMBL" id="JACVVK020000097">
    <property type="protein sequence ID" value="KAK7493050.1"/>
    <property type="molecule type" value="Genomic_DNA"/>
</dbReference>